<dbReference type="Gene3D" id="3.30.710.10">
    <property type="entry name" value="Potassium Channel Kv1.1, Chain A"/>
    <property type="match status" value="1"/>
</dbReference>
<evidence type="ECO:0000313" key="4">
    <source>
        <dbReference type="Proteomes" id="UP001218188"/>
    </source>
</evidence>
<sequence>MSERPSTKRKRTEQEPPEPAPAPDPIPVRSKIWMPYGDIIVQAESTQFRVNRDNLARQSSVFRDMFAVPQPPNEPKVEGCPIVAVSDTAKDWELLLEVIYHPFQAPASRPFPVVASMLRLGKKYDIPEAREDALSRIHFEFPSDLETWRRRPIALTKIDDSGGVHVDLLHLVFECGVHSSIPTLGLACLAFHNLETLLLAGVQREDGSFATIHAHIFATLAIALERILHFQRRQSLSWLQDDTVVPHKLCKSRKLCERQKKEINHLVSWRVPHGHDLSYTIDEWDDELAKNLCDVCAGAVKPFYEASCQKGWKLLPTFFELPEWEHLKDAD</sequence>
<dbReference type="SUPFAM" id="SSF54695">
    <property type="entry name" value="POZ domain"/>
    <property type="match status" value="1"/>
</dbReference>
<feature type="region of interest" description="Disordered" evidence="1">
    <location>
        <begin position="1"/>
        <end position="29"/>
    </location>
</feature>
<comment type="caution">
    <text evidence="3">The sequence shown here is derived from an EMBL/GenBank/DDBJ whole genome shotgun (WGS) entry which is preliminary data.</text>
</comment>
<dbReference type="Proteomes" id="UP001218188">
    <property type="component" value="Unassembled WGS sequence"/>
</dbReference>
<evidence type="ECO:0000256" key="1">
    <source>
        <dbReference type="SAM" id="MobiDB-lite"/>
    </source>
</evidence>
<dbReference type="InterPro" id="IPR000210">
    <property type="entry name" value="BTB/POZ_dom"/>
</dbReference>
<evidence type="ECO:0000259" key="2">
    <source>
        <dbReference type="PROSITE" id="PS50097"/>
    </source>
</evidence>
<feature type="domain" description="BTB" evidence="2">
    <location>
        <begin position="37"/>
        <end position="100"/>
    </location>
</feature>
<gene>
    <name evidence="3" type="ORF">C8F04DRAFT_1109025</name>
</gene>
<dbReference type="InterPro" id="IPR011333">
    <property type="entry name" value="SKP1/BTB/POZ_sf"/>
</dbReference>
<dbReference type="SMART" id="SM00225">
    <property type="entry name" value="BTB"/>
    <property type="match status" value="1"/>
</dbReference>
<keyword evidence="4" id="KW-1185">Reference proteome</keyword>
<evidence type="ECO:0000313" key="3">
    <source>
        <dbReference type="EMBL" id="KAJ7032043.1"/>
    </source>
</evidence>
<dbReference type="EMBL" id="JARJCM010000077">
    <property type="protein sequence ID" value="KAJ7032043.1"/>
    <property type="molecule type" value="Genomic_DNA"/>
</dbReference>
<name>A0AAD6ST50_9AGAR</name>
<accession>A0AAD6ST50</accession>
<feature type="compositionally biased region" description="Pro residues" evidence="1">
    <location>
        <begin position="17"/>
        <end position="26"/>
    </location>
</feature>
<dbReference type="AlphaFoldDB" id="A0AAD6ST50"/>
<organism evidence="3 4">
    <name type="scientific">Mycena alexandri</name>
    <dbReference type="NCBI Taxonomy" id="1745969"/>
    <lineage>
        <taxon>Eukaryota</taxon>
        <taxon>Fungi</taxon>
        <taxon>Dikarya</taxon>
        <taxon>Basidiomycota</taxon>
        <taxon>Agaricomycotina</taxon>
        <taxon>Agaricomycetes</taxon>
        <taxon>Agaricomycetidae</taxon>
        <taxon>Agaricales</taxon>
        <taxon>Marasmiineae</taxon>
        <taxon>Mycenaceae</taxon>
        <taxon>Mycena</taxon>
    </lineage>
</organism>
<protein>
    <recommendedName>
        <fullName evidence="2">BTB domain-containing protein</fullName>
    </recommendedName>
</protein>
<proteinExistence type="predicted"/>
<dbReference type="PROSITE" id="PS50097">
    <property type="entry name" value="BTB"/>
    <property type="match status" value="1"/>
</dbReference>
<reference evidence="3" key="1">
    <citation type="submission" date="2023-03" db="EMBL/GenBank/DDBJ databases">
        <title>Massive genome expansion in bonnet fungi (Mycena s.s.) driven by repeated elements and novel gene families across ecological guilds.</title>
        <authorList>
            <consortium name="Lawrence Berkeley National Laboratory"/>
            <person name="Harder C.B."/>
            <person name="Miyauchi S."/>
            <person name="Viragh M."/>
            <person name="Kuo A."/>
            <person name="Thoen E."/>
            <person name="Andreopoulos B."/>
            <person name="Lu D."/>
            <person name="Skrede I."/>
            <person name="Drula E."/>
            <person name="Henrissat B."/>
            <person name="Morin E."/>
            <person name="Kohler A."/>
            <person name="Barry K."/>
            <person name="LaButti K."/>
            <person name="Morin E."/>
            <person name="Salamov A."/>
            <person name="Lipzen A."/>
            <person name="Mereny Z."/>
            <person name="Hegedus B."/>
            <person name="Baldrian P."/>
            <person name="Stursova M."/>
            <person name="Weitz H."/>
            <person name="Taylor A."/>
            <person name="Grigoriev I.V."/>
            <person name="Nagy L.G."/>
            <person name="Martin F."/>
            <person name="Kauserud H."/>
        </authorList>
    </citation>
    <scope>NUCLEOTIDE SEQUENCE</scope>
    <source>
        <strain evidence="3">CBHHK200</strain>
    </source>
</reference>
<dbReference type="Pfam" id="PF00651">
    <property type="entry name" value="BTB"/>
    <property type="match status" value="1"/>
</dbReference>